<dbReference type="Gene3D" id="3.40.50.1820">
    <property type="entry name" value="alpha/beta hydrolase"/>
    <property type="match status" value="1"/>
</dbReference>
<comment type="caution">
    <text evidence="2">The sequence shown here is derived from an EMBL/GenBank/DDBJ whole genome shotgun (WGS) entry which is preliminary data.</text>
</comment>
<keyword evidence="1" id="KW-0472">Membrane</keyword>
<keyword evidence="1" id="KW-1133">Transmembrane helix</keyword>
<keyword evidence="1" id="KW-0812">Transmembrane</keyword>
<gene>
    <name evidence="2" type="ORF">A4A58_13300</name>
</gene>
<evidence type="ECO:0000313" key="3">
    <source>
        <dbReference type="Proteomes" id="UP000076574"/>
    </source>
</evidence>
<protein>
    <recommendedName>
        <fullName evidence="4">Alpha/beta hydrolase</fullName>
    </recommendedName>
</protein>
<dbReference type="SUPFAM" id="SSF53474">
    <property type="entry name" value="alpha/beta-Hydrolases"/>
    <property type="match status" value="1"/>
</dbReference>
<feature type="transmembrane region" description="Helical" evidence="1">
    <location>
        <begin position="100"/>
        <end position="120"/>
    </location>
</feature>
<feature type="transmembrane region" description="Helical" evidence="1">
    <location>
        <begin position="191"/>
        <end position="209"/>
    </location>
</feature>
<reference evidence="2 3" key="1">
    <citation type="submission" date="2016-03" db="EMBL/GenBank/DDBJ databases">
        <title>Microsymbionts genomes from the relict species Vavilovia formosa (Stev.) Fed.</title>
        <authorList>
            <person name="Kopat V."/>
            <person name="Chirak E."/>
            <person name="Kimeklis A."/>
            <person name="Andronov E."/>
        </authorList>
    </citation>
    <scope>NUCLEOTIDE SEQUENCE [LARGE SCALE GENOMIC DNA]</scope>
    <source>
        <strain evidence="2 3">Vaf07</strain>
    </source>
</reference>
<proteinExistence type="predicted"/>
<name>A0A163XTQ5_9BRAD</name>
<feature type="transmembrane region" description="Helical" evidence="1">
    <location>
        <begin position="249"/>
        <end position="270"/>
    </location>
</feature>
<evidence type="ECO:0008006" key="4">
    <source>
        <dbReference type="Google" id="ProtNLM"/>
    </source>
</evidence>
<keyword evidence="3" id="KW-1185">Reference proteome</keyword>
<dbReference type="STRING" id="943830.A4A58_13300"/>
<accession>A0A163XTQ5</accession>
<feature type="transmembrane region" description="Helical" evidence="1">
    <location>
        <begin position="221"/>
        <end position="242"/>
    </location>
</feature>
<organism evidence="2 3">
    <name type="scientific">Tardiphaga robiniae</name>
    <dbReference type="NCBI Taxonomy" id="943830"/>
    <lineage>
        <taxon>Bacteria</taxon>
        <taxon>Pseudomonadati</taxon>
        <taxon>Pseudomonadota</taxon>
        <taxon>Alphaproteobacteria</taxon>
        <taxon>Hyphomicrobiales</taxon>
        <taxon>Nitrobacteraceae</taxon>
        <taxon>Tardiphaga</taxon>
    </lineage>
</organism>
<evidence type="ECO:0000313" key="2">
    <source>
        <dbReference type="EMBL" id="KZD21355.1"/>
    </source>
</evidence>
<sequence length="341" mass="36392">MSLKLTAAQDQYTTAKHILIGHSHGGSIILNAVQQQHLPVIAGVACLATPVLNARSVQLDPVSKFASYGVPAVLLTWASLGILAVFGIDVDKLSENASTALFLTLFICGLGIGWIARLWAISLDLSNNDVAIPSDRVIFVRAPGDEASGLISATHLIAFLIDRVTTTPMRAIHRAQTQIQRARELAARRPIISTIIILALIAAFVAPFLQNSAKPSDIQVVVQMSALLLLAISFAILIEIGWQAKLATFTLSAVLMAPTFILLAALGLVAGPEMAIASLVYRISSEPTPPGRWTLLDVSDTLDNPINNTQTVLQHSSVYQAPAAIKAICDWTSDRISHSSS</sequence>
<dbReference type="AlphaFoldDB" id="A0A163XTQ5"/>
<dbReference type="InterPro" id="IPR029058">
    <property type="entry name" value="AB_hydrolase_fold"/>
</dbReference>
<dbReference type="Proteomes" id="UP000076574">
    <property type="component" value="Unassembled WGS sequence"/>
</dbReference>
<dbReference type="EMBL" id="LVYV01000045">
    <property type="protein sequence ID" value="KZD21355.1"/>
    <property type="molecule type" value="Genomic_DNA"/>
</dbReference>
<feature type="transmembrane region" description="Helical" evidence="1">
    <location>
        <begin position="65"/>
        <end position="88"/>
    </location>
</feature>
<evidence type="ECO:0000256" key="1">
    <source>
        <dbReference type="SAM" id="Phobius"/>
    </source>
</evidence>